<dbReference type="EMBL" id="CP036343">
    <property type="protein sequence ID" value="QDT93477.1"/>
    <property type="molecule type" value="Genomic_DNA"/>
</dbReference>
<evidence type="ECO:0000313" key="2">
    <source>
        <dbReference type="Proteomes" id="UP000316855"/>
    </source>
</evidence>
<dbReference type="AlphaFoldDB" id="A0A517VKH2"/>
<reference evidence="1 2" key="1">
    <citation type="submission" date="2019-02" db="EMBL/GenBank/DDBJ databases">
        <title>Deep-cultivation of Planctomycetes and their phenomic and genomic characterization uncovers novel biology.</title>
        <authorList>
            <person name="Wiegand S."/>
            <person name="Jogler M."/>
            <person name="Boedeker C."/>
            <person name="Pinto D."/>
            <person name="Vollmers J."/>
            <person name="Rivas-Marin E."/>
            <person name="Kohn T."/>
            <person name="Peeters S.H."/>
            <person name="Heuer A."/>
            <person name="Rast P."/>
            <person name="Oberbeckmann S."/>
            <person name="Bunk B."/>
            <person name="Jeske O."/>
            <person name="Meyerdierks A."/>
            <person name="Storesund J.E."/>
            <person name="Kallscheuer N."/>
            <person name="Luecker S."/>
            <person name="Lage O.M."/>
            <person name="Pohl T."/>
            <person name="Merkel B.J."/>
            <person name="Hornburger P."/>
            <person name="Mueller R.-W."/>
            <person name="Bruemmer F."/>
            <person name="Labrenz M."/>
            <person name="Spormann A.M."/>
            <person name="Op den Camp H."/>
            <person name="Overmann J."/>
            <person name="Amann R."/>
            <person name="Jetten M.S.M."/>
            <person name="Mascher T."/>
            <person name="Medema M.H."/>
            <person name="Devos D.P."/>
            <person name="Kaster A.-K."/>
            <person name="Ovreas L."/>
            <person name="Rohde M."/>
            <person name="Galperin M.Y."/>
            <person name="Jogler C."/>
        </authorList>
    </citation>
    <scope>NUCLEOTIDE SEQUENCE [LARGE SCALE GENOMIC DNA]</scope>
    <source>
        <strain evidence="1 2">Pan161</strain>
    </source>
</reference>
<gene>
    <name evidence="1" type="ORF">Pan161_51570</name>
</gene>
<keyword evidence="2" id="KW-1185">Reference proteome</keyword>
<name>A0A517VKH2_9PLAN</name>
<evidence type="ECO:0000313" key="1">
    <source>
        <dbReference type="EMBL" id="QDT93477.1"/>
    </source>
</evidence>
<dbReference type="Proteomes" id="UP000316855">
    <property type="component" value="Chromosome"/>
</dbReference>
<accession>A0A517VKH2</accession>
<dbReference type="KEGG" id="gax:Pan161_51570"/>
<sequence length="37" mass="4371">MKSIMIYELSEMAGRYFTDQFILKAVWTADNKDPDQN</sequence>
<proteinExistence type="predicted"/>
<organism evidence="1 2">
    <name type="scientific">Gimesia algae</name>
    <dbReference type="NCBI Taxonomy" id="2527971"/>
    <lineage>
        <taxon>Bacteria</taxon>
        <taxon>Pseudomonadati</taxon>
        <taxon>Planctomycetota</taxon>
        <taxon>Planctomycetia</taxon>
        <taxon>Planctomycetales</taxon>
        <taxon>Planctomycetaceae</taxon>
        <taxon>Gimesia</taxon>
    </lineage>
</organism>
<protein>
    <submittedName>
        <fullName evidence="1">Uncharacterized protein</fullName>
    </submittedName>
</protein>